<evidence type="ECO:0000259" key="8">
    <source>
        <dbReference type="Pfam" id="PF04239"/>
    </source>
</evidence>
<comment type="subcellular location">
    <subcellularLocation>
        <location evidence="1">Cell membrane</location>
        <topology evidence="1">Multi-pass membrane protein</topology>
    </subcellularLocation>
</comment>
<evidence type="ECO:0000256" key="5">
    <source>
        <dbReference type="ARBA" id="ARBA00022989"/>
    </source>
</evidence>
<protein>
    <submittedName>
        <fullName evidence="9">Uncharacterized membrane protein YcaP, DUF421 family</fullName>
    </submittedName>
</protein>
<reference evidence="10" key="1">
    <citation type="submission" date="2016-10" db="EMBL/GenBank/DDBJ databases">
        <authorList>
            <person name="Varghese N."/>
            <person name="Submissions S."/>
        </authorList>
    </citation>
    <scope>NUCLEOTIDE SEQUENCE [LARGE SCALE GENOMIC DNA]</scope>
    <source>
        <strain evidence="10">CGMCC 1.3703</strain>
    </source>
</reference>
<dbReference type="InterPro" id="IPR023090">
    <property type="entry name" value="UPF0702_alpha/beta_dom_sf"/>
</dbReference>
<accession>A0A1H0LIN9</accession>
<keyword evidence="6 7" id="KW-0472">Membrane</keyword>
<evidence type="ECO:0000256" key="4">
    <source>
        <dbReference type="ARBA" id="ARBA00022692"/>
    </source>
</evidence>
<evidence type="ECO:0000256" key="2">
    <source>
        <dbReference type="ARBA" id="ARBA00006448"/>
    </source>
</evidence>
<feature type="transmembrane region" description="Helical" evidence="7">
    <location>
        <begin position="6"/>
        <end position="22"/>
    </location>
</feature>
<keyword evidence="4 7" id="KW-0812">Transmembrane</keyword>
<feature type="transmembrane region" description="Helical" evidence="7">
    <location>
        <begin position="59"/>
        <end position="79"/>
    </location>
</feature>
<evidence type="ECO:0000256" key="7">
    <source>
        <dbReference type="SAM" id="Phobius"/>
    </source>
</evidence>
<dbReference type="Proteomes" id="UP000198860">
    <property type="component" value="Unassembled WGS sequence"/>
</dbReference>
<dbReference type="InterPro" id="IPR007353">
    <property type="entry name" value="DUF421"/>
</dbReference>
<sequence>MDEWLEFVGTGVTVFILLYVLARILSKKLISQMTLFDFIAGITLGSMTATTFLSDNVTLSKGALGLLTFAALVLLIDYLTLKSLTIRKLVNSQPTLLMDNGKILITNMKKVRFNVDELIAELRKAGVFQFSDVQTAILETDGTVSVLRKSDASPVTTRDMKLETAPVSYSHVVMVQGKILQKQLNASGYSEAWLLDRLQSYGVSNLKDVLVAQVNHDGTLFVEKTE</sequence>
<dbReference type="PANTHER" id="PTHR34582">
    <property type="entry name" value="UPF0702 TRANSMEMBRANE PROTEIN YCAP"/>
    <property type="match status" value="1"/>
</dbReference>
<keyword evidence="10" id="KW-1185">Reference proteome</keyword>
<gene>
    <name evidence="9" type="ORF">SAMN05421677_10734</name>
</gene>
<dbReference type="PANTHER" id="PTHR34582:SF7">
    <property type="entry name" value="UPF0702 TRANSMEMBRANE PROTEIN YDFS"/>
    <property type="match status" value="1"/>
</dbReference>
<name>A0A1H0LIN9_HALAD</name>
<evidence type="ECO:0000256" key="1">
    <source>
        <dbReference type="ARBA" id="ARBA00004651"/>
    </source>
</evidence>
<dbReference type="STRING" id="240303.SAMN05421677_10734"/>
<dbReference type="Pfam" id="PF04239">
    <property type="entry name" value="DUF421"/>
    <property type="match status" value="1"/>
</dbReference>
<feature type="transmembrane region" description="Helical" evidence="7">
    <location>
        <begin position="34"/>
        <end position="53"/>
    </location>
</feature>
<keyword evidence="5 7" id="KW-1133">Transmembrane helix</keyword>
<dbReference type="OrthoDB" id="9778331at2"/>
<evidence type="ECO:0000313" key="10">
    <source>
        <dbReference type="Proteomes" id="UP000198860"/>
    </source>
</evidence>
<dbReference type="EMBL" id="FNIZ01000007">
    <property type="protein sequence ID" value="SDO68022.1"/>
    <property type="molecule type" value="Genomic_DNA"/>
</dbReference>
<keyword evidence="3" id="KW-1003">Cell membrane</keyword>
<dbReference type="AlphaFoldDB" id="A0A1H0LIN9"/>
<evidence type="ECO:0000313" key="9">
    <source>
        <dbReference type="EMBL" id="SDO68022.1"/>
    </source>
</evidence>
<evidence type="ECO:0000256" key="6">
    <source>
        <dbReference type="ARBA" id="ARBA00023136"/>
    </source>
</evidence>
<evidence type="ECO:0000256" key="3">
    <source>
        <dbReference type="ARBA" id="ARBA00022475"/>
    </source>
</evidence>
<feature type="domain" description="YetF C-terminal" evidence="8">
    <location>
        <begin position="82"/>
        <end position="215"/>
    </location>
</feature>
<proteinExistence type="inferred from homology"/>
<organism evidence="9 10">
    <name type="scientific">Halobacillus aidingensis</name>
    <dbReference type="NCBI Taxonomy" id="240303"/>
    <lineage>
        <taxon>Bacteria</taxon>
        <taxon>Bacillati</taxon>
        <taxon>Bacillota</taxon>
        <taxon>Bacilli</taxon>
        <taxon>Bacillales</taxon>
        <taxon>Bacillaceae</taxon>
        <taxon>Halobacillus</taxon>
    </lineage>
</organism>
<dbReference type="GO" id="GO:0005886">
    <property type="term" value="C:plasma membrane"/>
    <property type="evidence" value="ECO:0007669"/>
    <property type="project" value="UniProtKB-SubCell"/>
</dbReference>
<comment type="similarity">
    <text evidence="2">Belongs to the UPF0702 family.</text>
</comment>
<dbReference type="RefSeq" id="WP_089652112.1">
    <property type="nucleotide sequence ID" value="NZ_FNIZ01000007.1"/>
</dbReference>
<dbReference type="Gene3D" id="3.30.240.20">
    <property type="entry name" value="bsu07140 like domains"/>
    <property type="match status" value="2"/>
</dbReference>